<reference evidence="2 3" key="1">
    <citation type="journal article" date="2019" name="Int. J. Syst. Evol. Microbiol.">
        <title>The Global Catalogue of Microorganisms (GCM) 10K type strain sequencing project: providing services to taxonomists for standard genome sequencing and annotation.</title>
        <authorList>
            <consortium name="The Broad Institute Genomics Platform"/>
            <consortium name="The Broad Institute Genome Sequencing Center for Infectious Disease"/>
            <person name="Wu L."/>
            <person name="Ma J."/>
        </authorList>
    </citation>
    <scope>NUCLEOTIDE SEQUENCE [LARGE SCALE GENOMIC DNA]</scope>
    <source>
        <strain evidence="2 3">JCM 15481</strain>
    </source>
</reference>
<organism evidence="2 3">
    <name type="scientific">Streptomyces synnematoformans</name>
    <dbReference type="NCBI Taxonomy" id="415721"/>
    <lineage>
        <taxon>Bacteria</taxon>
        <taxon>Bacillati</taxon>
        <taxon>Actinomycetota</taxon>
        <taxon>Actinomycetes</taxon>
        <taxon>Kitasatosporales</taxon>
        <taxon>Streptomycetaceae</taxon>
        <taxon>Streptomyces</taxon>
    </lineage>
</organism>
<evidence type="ECO:0008006" key="4">
    <source>
        <dbReference type="Google" id="ProtNLM"/>
    </source>
</evidence>
<gene>
    <name evidence="2" type="ORF">GCM10009802_08190</name>
</gene>
<protein>
    <recommendedName>
        <fullName evidence="4">Antitoxin</fullName>
    </recommendedName>
</protein>
<feature type="region of interest" description="Disordered" evidence="1">
    <location>
        <begin position="64"/>
        <end position="97"/>
    </location>
</feature>
<sequence length="254" mass="27674">MYHWYMTGVEYESPIRKVRDEIASVVDRAKDDSVITYVTRNGERVAAVVPLPVAERGTRHQARAAVDSEGRPLRPPLSAPGGRFGLDAASGGAEPSPEELRWTRTALEALHAHLAGVTAETAGLLAVVGQALAAVSDRHMGTVAELLESLDGRFEAPGAALSDAEDLYYELIHPDDALCATCREPIGMFFDHDGWQHHRTVVNELTGLMTKTEIYEPEDGHDPQPVYVPRDRPAIDDGRVVIPPPERAADVEAE</sequence>
<feature type="compositionally biased region" description="Basic and acidic residues" evidence="1">
    <location>
        <begin position="229"/>
        <end position="239"/>
    </location>
</feature>
<dbReference type="EMBL" id="BAAAPF010000010">
    <property type="protein sequence ID" value="GAA2110860.1"/>
    <property type="molecule type" value="Genomic_DNA"/>
</dbReference>
<name>A0ABN2XH33_9ACTN</name>
<evidence type="ECO:0000256" key="1">
    <source>
        <dbReference type="SAM" id="MobiDB-lite"/>
    </source>
</evidence>
<accession>A0ABN2XH33</accession>
<dbReference type="Proteomes" id="UP001500443">
    <property type="component" value="Unassembled WGS sequence"/>
</dbReference>
<feature type="region of interest" description="Disordered" evidence="1">
    <location>
        <begin position="216"/>
        <end position="254"/>
    </location>
</feature>
<evidence type="ECO:0000313" key="3">
    <source>
        <dbReference type="Proteomes" id="UP001500443"/>
    </source>
</evidence>
<keyword evidence="3" id="KW-1185">Reference proteome</keyword>
<evidence type="ECO:0000313" key="2">
    <source>
        <dbReference type="EMBL" id="GAA2110860.1"/>
    </source>
</evidence>
<comment type="caution">
    <text evidence="2">The sequence shown here is derived from an EMBL/GenBank/DDBJ whole genome shotgun (WGS) entry which is preliminary data.</text>
</comment>
<proteinExistence type="predicted"/>